<name>A0A2L1J5Q7_9PSED</name>
<dbReference type="PANTHER" id="PTHR46825">
    <property type="entry name" value="D-ALANYL-D-ALANINE-CARBOXYPEPTIDASE/ENDOPEPTIDASE AMPH"/>
    <property type="match status" value="1"/>
</dbReference>
<protein>
    <submittedName>
        <fullName evidence="2">Serine hydrolase</fullName>
    </submittedName>
</protein>
<dbReference type="InterPro" id="IPR050491">
    <property type="entry name" value="AmpC-like"/>
</dbReference>
<dbReference type="GO" id="GO:0016787">
    <property type="term" value="F:hydrolase activity"/>
    <property type="evidence" value="ECO:0007669"/>
    <property type="project" value="UniProtKB-KW"/>
</dbReference>
<dbReference type="Pfam" id="PF00144">
    <property type="entry name" value="Beta-lactamase"/>
    <property type="match status" value="1"/>
</dbReference>
<keyword evidence="2" id="KW-0378">Hydrolase</keyword>
<dbReference type="InterPro" id="IPR001466">
    <property type="entry name" value="Beta-lactam-related"/>
</dbReference>
<feature type="domain" description="Beta-lactamase-related" evidence="1">
    <location>
        <begin position="19"/>
        <end position="336"/>
    </location>
</feature>
<gene>
    <name evidence="2" type="ORF">CYL20_04160</name>
</gene>
<evidence type="ECO:0000313" key="3">
    <source>
        <dbReference type="Proteomes" id="UP000237830"/>
    </source>
</evidence>
<dbReference type="Proteomes" id="UP000237830">
    <property type="component" value="Chromosome"/>
</dbReference>
<proteinExistence type="predicted"/>
<reference evidence="2 3" key="1">
    <citation type="submission" date="2017-12" db="EMBL/GenBank/DDBJ databases">
        <title>Genome sequence of Pseudomonas palleroniana MAB3.</title>
        <authorList>
            <person name="Nascimento F.X."/>
        </authorList>
    </citation>
    <scope>NUCLEOTIDE SEQUENCE [LARGE SCALE GENOMIC DNA]</scope>
    <source>
        <strain evidence="2 3">MAB3</strain>
    </source>
</reference>
<dbReference type="PANTHER" id="PTHR46825:SF9">
    <property type="entry name" value="BETA-LACTAMASE-RELATED DOMAIN-CONTAINING PROTEIN"/>
    <property type="match status" value="1"/>
</dbReference>
<evidence type="ECO:0000313" key="2">
    <source>
        <dbReference type="EMBL" id="AVE03781.1"/>
    </source>
</evidence>
<dbReference type="SUPFAM" id="SSF56601">
    <property type="entry name" value="beta-lactamase/transpeptidase-like"/>
    <property type="match status" value="1"/>
</dbReference>
<dbReference type="RefSeq" id="WP_104993705.1">
    <property type="nucleotide sequence ID" value="NZ_CP025494.1"/>
</dbReference>
<dbReference type="Gene3D" id="3.40.710.10">
    <property type="entry name" value="DD-peptidase/beta-lactamase superfamily"/>
    <property type="match status" value="1"/>
</dbReference>
<accession>A0A2L1J5Q7</accession>
<evidence type="ECO:0000259" key="1">
    <source>
        <dbReference type="Pfam" id="PF00144"/>
    </source>
</evidence>
<dbReference type="AlphaFoldDB" id="A0A2L1J5Q7"/>
<dbReference type="InterPro" id="IPR012338">
    <property type="entry name" value="Beta-lactam/transpept-like"/>
</dbReference>
<dbReference type="EMBL" id="CP025494">
    <property type="protein sequence ID" value="AVE03781.1"/>
    <property type="molecule type" value="Genomic_DNA"/>
</dbReference>
<sequence>MTRKTKKPLGYDISTSSLRDYLCSLMEERSIPGLQIAVIRKGRIELLDKYGIANIEHQVPVSHESIFSINSMAKAFTGVGVMQLVEDGQLDLLATISTYLDDLPEHWRAITVHQLATLTAGVPEIMVYTADSNLRLIGDGTEEGAWQAAYAAPMEYPTGKGYSYNQTSYALLGKIIERLSGKSFTDFIVDRQFAVAGMPNTRYFTDQDIVPNRADTYMNITTDGEPAGKMFKSALNWPPVLRPAAGLHSTAEDLANWVIALQSGLLLKETSSIDTMMTATPMYDGSPGIWGIGWHLGKSAMGGVPAPGGGAKAQVVLYPDGLGIVLLTNLLGAFPEHLAPVRAEQIDLAFIDPIARYFSS</sequence>
<organism evidence="2 3">
    <name type="scientific">Pseudomonas palleroniana</name>
    <dbReference type="NCBI Taxonomy" id="191390"/>
    <lineage>
        <taxon>Bacteria</taxon>
        <taxon>Pseudomonadati</taxon>
        <taxon>Pseudomonadota</taxon>
        <taxon>Gammaproteobacteria</taxon>
        <taxon>Pseudomonadales</taxon>
        <taxon>Pseudomonadaceae</taxon>
        <taxon>Pseudomonas</taxon>
    </lineage>
</organism>